<protein>
    <recommendedName>
        <fullName evidence="5">CENP-V/GFA domain-containing protein</fullName>
    </recommendedName>
</protein>
<keyword evidence="4" id="KW-0456">Lyase</keyword>
<keyword evidence="7" id="KW-1185">Reference proteome</keyword>
<feature type="domain" description="CENP-V/GFA" evidence="5">
    <location>
        <begin position="253"/>
        <end position="311"/>
    </location>
</feature>
<evidence type="ECO:0000256" key="4">
    <source>
        <dbReference type="ARBA" id="ARBA00023239"/>
    </source>
</evidence>
<dbReference type="Gene3D" id="3.90.1590.10">
    <property type="entry name" value="glutathione-dependent formaldehyde- activating enzyme (gfa)"/>
    <property type="match status" value="2"/>
</dbReference>
<gene>
    <name evidence="6" type="ORF">PG993_011147</name>
</gene>
<dbReference type="InterPro" id="IPR006913">
    <property type="entry name" value="CENP-V/GFA"/>
</dbReference>
<dbReference type="SUPFAM" id="SSF51316">
    <property type="entry name" value="Mss4-like"/>
    <property type="match status" value="2"/>
</dbReference>
<name>A0ABR1SDE8_9PEZI</name>
<dbReference type="PANTHER" id="PTHR33337">
    <property type="entry name" value="GFA DOMAIN-CONTAINING PROTEIN"/>
    <property type="match status" value="1"/>
</dbReference>
<evidence type="ECO:0000256" key="1">
    <source>
        <dbReference type="ARBA" id="ARBA00005495"/>
    </source>
</evidence>
<reference evidence="6 7" key="1">
    <citation type="submission" date="2023-01" db="EMBL/GenBank/DDBJ databases">
        <title>Analysis of 21 Apiospora genomes using comparative genomics revels a genus with tremendous synthesis potential of carbohydrate active enzymes and secondary metabolites.</title>
        <authorList>
            <person name="Sorensen T."/>
        </authorList>
    </citation>
    <scope>NUCLEOTIDE SEQUENCE [LARGE SCALE GENOMIC DNA]</scope>
    <source>
        <strain evidence="6 7">CBS 33761</strain>
    </source>
</reference>
<proteinExistence type="inferred from homology"/>
<dbReference type="PANTHER" id="PTHR33337:SF40">
    <property type="entry name" value="CENP-V_GFA DOMAIN-CONTAINING PROTEIN-RELATED"/>
    <property type="match status" value="1"/>
</dbReference>
<accession>A0ABR1SDE8</accession>
<evidence type="ECO:0000259" key="5">
    <source>
        <dbReference type="Pfam" id="PF04828"/>
    </source>
</evidence>
<evidence type="ECO:0000313" key="6">
    <source>
        <dbReference type="EMBL" id="KAK8029856.1"/>
    </source>
</evidence>
<dbReference type="Proteomes" id="UP001444661">
    <property type="component" value="Unassembled WGS sequence"/>
</dbReference>
<sequence length="358" mass="39202">MSLALAPSLEGLRAYEATPHFTRYFCATCGCHMFWRHENAEVGPGKVTFAVATGVLLEKADEGVAGDDDSGKNDRAAAPEQQYGRHINVAGTKDGGLSIWMPELRGRAMEVYGHGGGGTAQEAQTMPVGASGSDADVLQGFCHCGTVSIRITRPDASSRLPRSNYPDLIVPYHTGSPCITNPDDEKWWLRPSRDSSATTRYLAGTCACRSCRLTSGFEIQTWAFIPRSNIYLRVGGAIPDLGSIEDAYQPLDFAAPEGNKSVLQSYESSPGVLREFCARCGANVFWHDKWRPDLIDVSVGLLDAPEGVRAEDWLDWWTERVSFSEDAVDGRYGEVGKRALGLIMSLEYDMKRGIRIHV</sequence>
<dbReference type="EMBL" id="JAQQWK010000010">
    <property type="protein sequence ID" value="KAK8029856.1"/>
    <property type="molecule type" value="Genomic_DNA"/>
</dbReference>
<comment type="caution">
    <text evidence="6">The sequence shown here is derived from an EMBL/GenBank/DDBJ whole genome shotgun (WGS) entry which is preliminary data.</text>
</comment>
<organism evidence="6 7">
    <name type="scientific">Apiospora rasikravindrae</name>
    <dbReference type="NCBI Taxonomy" id="990691"/>
    <lineage>
        <taxon>Eukaryota</taxon>
        <taxon>Fungi</taxon>
        <taxon>Dikarya</taxon>
        <taxon>Ascomycota</taxon>
        <taxon>Pezizomycotina</taxon>
        <taxon>Sordariomycetes</taxon>
        <taxon>Xylariomycetidae</taxon>
        <taxon>Amphisphaeriales</taxon>
        <taxon>Apiosporaceae</taxon>
        <taxon>Apiospora</taxon>
    </lineage>
</organism>
<evidence type="ECO:0000256" key="3">
    <source>
        <dbReference type="ARBA" id="ARBA00022833"/>
    </source>
</evidence>
<evidence type="ECO:0000256" key="2">
    <source>
        <dbReference type="ARBA" id="ARBA00022723"/>
    </source>
</evidence>
<keyword evidence="2" id="KW-0479">Metal-binding</keyword>
<comment type="similarity">
    <text evidence="1">Belongs to the Gfa family.</text>
</comment>
<dbReference type="Pfam" id="PF04828">
    <property type="entry name" value="GFA"/>
    <property type="match status" value="1"/>
</dbReference>
<evidence type="ECO:0000313" key="7">
    <source>
        <dbReference type="Proteomes" id="UP001444661"/>
    </source>
</evidence>
<dbReference type="InterPro" id="IPR011057">
    <property type="entry name" value="Mss4-like_sf"/>
</dbReference>
<keyword evidence="3" id="KW-0862">Zinc</keyword>